<dbReference type="InterPro" id="IPR027417">
    <property type="entry name" value="P-loop_NTPase"/>
</dbReference>
<dbReference type="Gene3D" id="1.10.418.10">
    <property type="entry name" value="Calponin-like domain"/>
    <property type="match status" value="1"/>
</dbReference>
<dbReference type="FunFam" id="1.10.418.10:FF:000065">
    <property type="entry name" value="p-loop nucleoside triphosphate hydrolase superfamily protein with CH (Calponin Homology) domain"/>
    <property type="match status" value="1"/>
</dbReference>
<sequence length="872" mass="98570">MDAGCVCVCERDEGYGKNAGRAEVIKWISALIPEYGLPLDSSDEELRELLSDGTVLCRILNTPIPGVLEGSGAGYTSSEQRSDNVKKFLSVVADMGLPGFSVMDLEEGSMSSVVDCLLVLRDNLNPGVVDDNSQDVSKIPSRKKWRVPETDESLVAAAPQGKTPSGENRGNGVPYPKSQQKTPAFNGKKLREIFQLKRGSYADLPAAKISEMMHSNSLDNAPTQSLLTVINGILDESIERKKGEIPHRVVFLLRKVVQEIERRLCVQAEHIRNQNTIIKTREEKYLSKIKALQVLVNGTNEENQMTVNLLQVVKKKKKNENEEKSKIEERQKLSEQNVVQLIKEKENAENMIASLKEEMDVMEERNRLREKNVVKLIKEKESDKNMISSVKEKMEEMNSLHEQNVGRLMKEKEDGQNMISSLKEEMKEMNRLHEQNARRLIKEKEDGQNMISSLKEELEEMNKLHDQQLNRFEIKTKQMEEQLATKVKEFELHVLQSNMKIEEVETTYQQKSQLWNKKENIFHNYMNSQQLYVKGLNTSSRSIKSDMYAFQMKWRDEISNLGSNLKCLVDAADNYHKVLAENQKLFNEVQELRADVFSDTQPLIRSVLDGFNVCIFAYGQTGSGKTYTMKNAHVPYRNSKLTQVLQSSLGGQAKTLMFVQINPDVESYSETISTLKFAERVSGVELGAARSNKDGKDIKELLEQVSSLKDTISRKDMEIEQLQVMKDKDKSPSSVVDNNGSSMPNNFSSNETSLITLNQKRQLSDPLSYAEVNADAGQTSPTNIVAMGLDEADYEDNVSEDGSLRYITNSQIDSHKKRAASNLQIKTKGCSFEDSKSHKDPIQPVGGRLFGQGNQKMAEVEHSPVARMYFVC</sequence>
<dbReference type="PANTHER" id="PTHR47972">
    <property type="entry name" value="KINESIN-LIKE PROTEIN KLP-3"/>
    <property type="match status" value="1"/>
</dbReference>
<evidence type="ECO:0000256" key="6">
    <source>
        <dbReference type="SAM" id="MobiDB-lite"/>
    </source>
</evidence>
<reference evidence="7" key="1">
    <citation type="journal article" date="2013" name="Nature">
        <title>Draft genome of the wheat A-genome progenitor Triticum urartu.</title>
        <authorList>
            <person name="Ling H.Q."/>
            <person name="Zhao S."/>
            <person name="Liu D."/>
            <person name="Wang J."/>
            <person name="Sun H."/>
            <person name="Zhang C."/>
            <person name="Fan H."/>
            <person name="Li D."/>
            <person name="Dong L."/>
            <person name="Tao Y."/>
            <person name="Gao C."/>
            <person name="Wu H."/>
            <person name="Li Y."/>
            <person name="Cui Y."/>
            <person name="Guo X."/>
            <person name="Zheng S."/>
            <person name="Wang B."/>
            <person name="Yu K."/>
            <person name="Liang Q."/>
            <person name="Yang W."/>
            <person name="Lou X."/>
            <person name="Chen J."/>
            <person name="Feng M."/>
            <person name="Jian J."/>
            <person name="Zhang X."/>
            <person name="Luo G."/>
            <person name="Jiang Y."/>
            <person name="Liu J."/>
            <person name="Wang Z."/>
            <person name="Sha Y."/>
            <person name="Zhang B."/>
            <person name="Wu H."/>
            <person name="Tang D."/>
            <person name="Shen Q."/>
            <person name="Xue P."/>
            <person name="Zou S."/>
            <person name="Wang X."/>
            <person name="Liu X."/>
            <person name="Wang F."/>
            <person name="Yang Y."/>
            <person name="An X."/>
            <person name="Dong Z."/>
            <person name="Zhang K."/>
            <person name="Zhang X."/>
            <person name="Luo M.C."/>
            <person name="Dvorak J."/>
            <person name="Tong Y."/>
            <person name="Wang J."/>
            <person name="Yang H."/>
            <person name="Li Z."/>
            <person name="Wang D."/>
            <person name="Zhang A."/>
            <person name="Wang J."/>
        </authorList>
    </citation>
    <scope>NUCLEOTIDE SEQUENCE</scope>
</reference>
<dbReference type="PROSITE" id="PS50021">
    <property type="entry name" value="CH"/>
    <property type="match status" value="1"/>
</dbReference>
<protein>
    <submittedName>
        <fullName evidence="7">Kinesin-4</fullName>
    </submittedName>
</protein>
<dbReference type="PANTHER" id="PTHR47972:SF14">
    <property type="entry name" value="KINESIN-LIKE PROTEIN KIN-14J"/>
    <property type="match status" value="1"/>
</dbReference>
<evidence type="ECO:0000256" key="3">
    <source>
        <dbReference type="ARBA" id="ARBA00023175"/>
    </source>
</evidence>
<dbReference type="InterPro" id="IPR001715">
    <property type="entry name" value="CH_dom"/>
</dbReference>
<feature type="coiled-coil region" evidence="5">
    <location>
        <begin position="310"/>
        <end position="489"/>
    </location>
</feature>
<feature type="region of interest" description="Disordered" evidence="6">
    <location>
        <begin position="726"/>
        <end position="747"/>
    </location>
</feature>
<dbReference type="GO" id="GO:0007018">
    <property type="term" value="P:microtubule-based movement"/>
    <property type="evidence" value="ECO:0007669"/>
    <property type="project" value="InterPro"/>
</dbReference>
<dbReference type="SUPFAM" id="SSF52540">
    <property type="entry name" value="P-loop containing nucleoside triphosphate hydrolases"/>
    <property type="match status" value="2"/>
</dbReference>
<dbReference type="eggNOG" id="KOG0239">
    <property type="taxonomic scope" value="Eukaryota"/>
</dbReference>
<keyword evidence="5" id="KW-0175">Coiled coil</keyword>
<keyword evidence="2" id="KW-0493">Microtubule</keyword>
<dbReference type="Pfam" id="PF00307">
    <property type="entry name" value="CH"/>
    <property type="match status" value="1"/>
</dbReference>
<feature type="compositionally biased region" description="Polar residues" evidence="6">
    <location>
        <begin position="732"/>
        <end position="747"/>
    </location>
</feature>
<name>M7ZGL1_TRIUA</name>
<dbReference type="GO" id="GO:0008017">
    <property type="term" value="F:microtubule binding"/>
    <property type="evidence" value="ECO:0007669"/>
    <property type="project" value="InterPro"/>
</dbReference>
<dbReference type="GO" id="GO:0005874">
    <property type="term" value="C:microtubule"/>
    <property type="evidence" value="ECO:0007669"/>
    <property type="project" value="UniProtKB-KW"/>
</dbReference>
<feature type="region of interest" description="Disordered" evidence="6">
    <location>
        <begin position="129"/>
        <end position="182"/>
    </location>
</feature>
<dbReference type="GO" id="GO:0003777">
    <property type="term" value="F:microtubule motor activity"/>
    <property type="evidence" value="ECO:0007669"/>
    <property type="project" value="InterPro"/>
</dbReference>
<gene>
    <name evidence="7" type="ORF">TRIUR3_18566</name>
</gene>
<evidence type="ECO:0000256" key="1">
    <source>
        <dbReference type="ARBA" id="ARBA00010899"/>
    </source>
</evidence>
<dbReference type="Pfam" id="PF00225">
    <property type="entry name" value="Kinesin"/>
    <property type="match status" value="1"/>
</dbReference>
<comment type="similarity">
    <text evidence="1">Belongs to the TRAFAC class myosin-kinesin ATPase superfamily. Kinesin family. KIN-14 subfamily.</text>
</comment>
<proteinExistence type="inferred from homology"/>
<comment type="caution">
    <text evidence="4">Lacks conserved residue(s) required for the propagation of feature annotation.</text>
</comment>
<accession>M7ZGL1</accession>
<organism evidence="7">
    <name type="scientific">Triticum urartu</name>
    <name type="common">Red wild einkorn</name>
    <name type="synonym">Crithodium urartu</name>
    <dbReference type="NCBI Taxonomy" id="4572"/>
    <lineage>
        <taxon>Eukaryota</taxon>
        <taxon>Viridiplantae</taxon>
        <taxon>Streptophyta</taxon>
        <taxon>Embryophyta</taxon>
        <taxon>Tracheophyta</taxon>
        <taxon>Spermatophyta</taxon>
        <taxon>Magnoliopsida</taxon>
        <taxon>Liliopsida</taxon>
        <taxon>Poales</taxon>
        <taxon>Poaceae</taxon>
        <taxon>BOP clade</taxon>
        <taxon>Pooideae</taxon>
        <taxon>Triticodae</taxon>
        <taxon>Triticeae</taxon>
        <taxon>Triticinae</taxon>
        <taxon>Triticum</taxon>
    </lineage>
</organism>
<dbReference type="AlphaFoldDB" id="M7ZGL1"/>
<dbReference type="InterPro" id="IPR036872">
    <property type="entry name" value="CH_dom_sf"/>
</dbReference>
<dbReference type="InterPro" id="IPR036961">
    <property type="entry name" value="Kinesin_motor_dom_sf"/>
</dbReference>
<evidence type="ECO:0000313" key="7">
    <source>
        <dbReference type="EMBL" id="EMS62353.1"/>
    </source>
</evidence>
<dbReference type="SUPFAM" id="SSF47576">
    <property type="entry name" value="Calponin-homology domain, CH-domain"/>
    <property type="match status" value="1"/>
</dbReference>
<dbReference type="STRING" id="4572.M7ZGL1"/>
<evidence type="ECO:0000256" key="2">
    <source>
        <dbReference type="ARBA" id="ARBA00022701"/>
    </source>
</evidence>
<dbReference type="PROSITE" id="PS50067">
    <property type="entry name" value="KINESIN_MOTOR_2"/>
    <property type="match status" value="1"/>
</dbReference>
<evidence type="ECO:0000256" key="4">
    <source>
        <dbReference type="PROSITE-ProRule" id="PRU00283"/>
    </source>
</evidence>
<keyword evidence="3" id="KW-0505">Motor protein</keyword>
<dbReference type="FunFam" id="3.40.850.10:FF:000373">
    <property type="entry name" value="p-loop nucleoside triphosphate hydrolase superfamily protein with CH (Calponin Homology) domain"/>
    <property type="match status" value="1"/>
</dbReference>
<dbReference type="OMA" id="IPSHENT"/>
<dbReference type="InterPro" id="IPR001752">
    <property type="entry name" value="Kinesin_motor_dom"/>
</dbReference>
<evidence type="ECO:0000256" key="5">
    <source>
        <dbReference type="SAM" id="Coils"/>
    </source>
</evidence>
<dbReference type="GO" id="GO:0005524">
    <property type="term" value="F:ATP binding"/>
    <property type="evidence" value="ECO:0007669"/>
    <property type="project" value="InterPro"/>
</dbReference>
<dbReference type="SMART" id="SM00129">
    <property type="entry name" value="KISc"/>
    <property type="match status" value="1"/>
</dbReference>
<dbReference type="InterPro" id="IPR027640">
    <property type="entry name" value="Kinesin-like_fam"/>
</dbReference>
<dbReference type="EMBL" id="KD083463">
    <property type="protein sequence ID" value="EMS62353.1"/>
    <property type="molecule type" value="Genomic_DNA"/>
</dbReference>
<dbReference type="Gene3D" id="3.40.850.10">
    <property type="entry name" value="Kinesin motor domain"/>
    <property type="match status" value="2"/>
</dbReference>